<evidence type="ECO:0000256" key="5">
    <source>
        <dbReference type="ARBA" id="ARBA00022840"/>
    </source>
</evidence>
<dbReference type="RefSeq" id="WP_013281618.1">
    <property type="nucleotide sequence ID" value="NC_014387.1"/>
</dbReference>
<keyword evidence="4 7" id="KW-0418">Kinase</keyword>
<keyword evidence="6 7" id="KW-0046">Antibiotic resistance</keyword>
<dbReference type="EMBL" id="CP001810">
    <property type="protein sequence ID" value="ADL34965.1"/>
    <property type="molecule type" value="Genomic_DNA"/>
</dbReference>
<evidence type="ECO:0000256" key="7">
    <source>
        <dbReference type="PIRNR" id="PIRNR000706"/>
    </source>
</evidence>
<comment type="similarity">
    <text evidence="1 7">Belongs to the aminoglycoside phosphotransferase family.</text>
</comment>
<dbReference type="InterPro" id="IPR024165">
    <property type="entry name" value="Kan/Strep_kinase"/>
</dbReference>
<dbReference type="eggNOG" id="COG3231">
    <property type="taxonomic scope" value="Bacteria"/>
</dbReference>
<evidence type="ECO:0000256" key="9">
    <source>
        <dbReference type="PIRSR" id="PIRSR000706-2"/>
    </source>
</evidence>
<dbReference type="PANTHER" id="PTHR21310">
    <property type="entry name" value="AMINOGLYCOSIDE PHOSPHOTRANSFERASE-RELATED-RELATED"/>
    <property type="match status" value="1"/>
</dbReference>
<keyword evidence="2 7" id="KW-0808">Transferase</keyword>
<reference evidence="11 12" key="1">
    <citation type="journal article" date="2010" name="PLoS ONE">
        <title>The glycobiome of the rumen bacterium Butyrivibrio proteoclasticus B316(T) highlights adaptation to a polysaccharide-rich environment.</title>
        <authorList>
            <person name="Kelly W.J."/>
            <person name="Leahy S.C."/>
            <person name="Altermann E."/>
            <person name="Yeoman C.J."/>
            <person name="Dunne J.C."/>
            <person name="Kong Z."/>
            <person name="Pacheco D.M."/>
            <person name="Li D."/>
            <person name="Noel S.J."/>
            <person name="Moon C.D."/>
            <person name="Cookson A.L."/>
            <person name="Attwood G.T."/>
        </authorList>
    </citation>
    <scope>NUCLEOTIDE SEQUENCE [LARGE SCALE GENOMIC DNA]</scope>
    <source>
        <strain evidence="12">ATCC 51982 / DSM 14932 / B316</strain>
    </source>
</reference>
<dbReference type="PIRSF" id="PIRSF000706">
    <property type="entry name" value="Kanamycin_kin"/>
    <property type="match status" value="1"/>
</dbReference>
<evidence type="ECO:0000256" key="8">
    <source>
        <dbReference type="PIRSR" id="PIRSR000706-1"/>
    </source>
</evidence>
<evidence type="ECO:0000313" key="11">
    <source>
        <dbReference type="EMBL" id="ADL34965.1"/>
    </source>
</evidence>
<name>E0RY10_BUTPB</name>
<keyword evidence="9" id="KW-0479">Metal-binding</keyword>
<dbReference type="GO" id="GO:0005524">
    <property type="term" value="F:ATP binding"/>
    <property type="evidence" value="ECO:0007669"/>
    <property type="project" value="UniProtKB-KW"/>
</dbReference>
<keyword evidence="9" id="KW-0460">Magnesium</keyword>
<protein>
    <submittedName>
        <fullName evidence="11">Aminoglycoside phosphotransferase</fullName>
    </submittedName>
</protein>
<dbReference type="GO" id="GO:0016301">
    <property type="term" value="F:kinase activity"/>
    <property type="evidence" value="ECO:0007669"/>
    <property type="project" value="UniProtKB-KW"/>
</dbReference>
<dbReference type="PANTHER" id="PTHR21310:SF41">
    <property type="entry name" value="3'-PHOSPHOTRANSFERASE, PUTATIVE-RELATED"/>
    <property type="match status" value="1"/>
</dbReference>
<dbReference type="Gene3D" id="3.90.1200.10">
    <property type="match status" value="1"/>
</dbReference>
<dbReference type="InterPro" id="IPR051678">
    <property type="entry name" value="AGP_Transferase"/>
</dbReference>
<evidence type="ECO:0000256" key="4">
    <source>
        <dbReference type="ARBA" id="ARBA00022777"/>
    </source>
</evidence>
<dbReference type="GO" id="GO:0016773">
    <property type="term" value="F:phosphotransferase activity, alcohol group as acceptor"/>
    <property type="evidence" value="ECO:0007669"/>
    <property type="project" value="InterPro"/>
</dbReference>
<evidence type="ECO:0000256" key="1">
    <source>
        <dbReference type="ARBA" id="ARBA00006219"/>
    </source>
</evidence>
<sequence>MMDSQIQSLPEAIRKYIEGREYTIDDMGKSGSKVLIFEDMVLKITDKPCDDKDAVEMMRWLEGKIPAPQVIVFEEDDSYSYLLMTKVRGKVACDKYYLERPKELVPLLSKSIKMLQSIDITDCPVVKNVDRELKKAAYRVKNGLVDISDAEPDTFGENGRFRDPEELLSWLQENRPPYEPVLSHGDLCLPNILIEKGNISGFIDMGNCGIADKWEDIAILYRSLRHNFDGTYGKIYPGLEPDSFFEELGIEPDREKIDYYILLDELF</sequence>
<organism evidence="11 12">
    <name type="scientific">Butyrivibrio proteoclasticus (strain ATCC 51982 / DSM 14932 / B316)</name>
    <name type="common">Clostridium proteoclasticum</name>
    <dbReference type="NCBI Taxonomy" id="515622"/>
    <lineage>
        <taxon>Bacteria</taxon>
        <taxon>Bacillati</taxon>
        <taxon>Bacillota</taxon>
        <taxon>Clostridia</taxon>
        <taxon>Lachnospirales</taxon>
        <taxon>Lachnospiraceae</taxon>
        <taxon>Butyrivibrio</taxon>
    </lineage>
</organism>
<dbReference type="GO" id="GO:0046677">
    <property type="term" value="P:response to antibiotic"/>
    <property type="evidence" value="ECO:0007669"/>
    <property type="project" value="UniProtKB-KW"/>
</dbReference>
<dbReference type="SUPFAM" id="SSF56112">
    <property type="entry name" value="Protein kinase-like (PK-like)"/>
    <property type="match status" value="1"/>
</dbReference>
<feature type="binding site" evidence="9">
    <location>
        <position position="191"/>
    </location>
    <ligand>
        <name>Mg(2+)</name>
        <dbReference type="ChEBI" id="CHEBI:18420"/>
    </ligand>
</feature>
<feature type="binding site" evidence="9">
    <location>
        <position position="204"/>
    </location>
    <ligand>
        <name>Mg(2+)</name>
        <dbReference type="ChEBI" id="CHEBI:18420"/>
    </ligand>
</feature>
<dbReference type="CDD" id="cd05150">
    <property type="entry name" value="APH"/>
    <property type="match status" value="1"/>
</dbReference>
<proteinExistence type="inferred from homology"/>
<dbReference type="KEGG" id="bpb:bpr_I2232"/>
<dbReference type="Proteomes" id="UP000001299">
    <property type="component" value="Chromosome 1"/>
</dbReference>
<dbReference type="Pfam" id="PF01636">
    <property type="entry name" value="APH"/>
    <property type="match status" value="1"/>
</dbReference>
<dbReference type="HOGENOM" id="CLU_073027_3_0_9"/>
<keyword evidence="3 7" id="KW-0547">Nucleotide-binding</keyword>
<dbReference type="NCBIfam" id="NF033068">
    <property type="entry name" value="APH_3p"/>
    <property type="match status" value="1"/>
</dbReference>
<dbReference type="InterPro" id="IPR002575">
    <property type="entry name" value="Aminoglycoside_PTrfase"/>
</dbReference>
<dbReference type="Gene3D" id="3.30.200.20">
    <property type="entry name" value="Phosphorylase Kinase, domain 1"/>
    <property type="match status" value="1"/>
</dbReference>
<accession>E0RY10</accession>
<gene>
    <name evidence="11" type="ordered locus">bpr_I2232</name>
</gene>
<evidence type="ECO:0000256" key="3">
    <source>
        <dbReference type="ARBA" id="ARBA00022741"/>
    </source>
</evidence>
<feature type="active site" description="Proton acceptor" evidence="8">
    <location>
        <position position="186"/>
    </location>
</feature>
<evidence type="ECO:0000256" key="2">
    <source>
        <dbReference type="ARBA" id="ARBA00022679"/>
    </source>
</evidence>
<keyword evidence="12" id="KW-1185">Reference proteome</keyword>
<evidence type="ECO:0000259" key="10">
    <source>
        <dbReference type="Pfam" id="PF01636"/>
    </source>
</evidence>
<dbReference type="InterPro" id="IPR011009">
    <property type="entry name" value="Kinase-like_dom_sf"/>
</dbReference>
<evidence type="ECO:0000256" key="6">
    <source>
        <dbReference type="ARBA" id="ARBA00023251"/>
    </source>
</evidence>
<keyword evidence="5 7" id="KW-0067">ATP-binding</keyword>
<dbReference type="STRING" id="515622.bpr_I2232"/>
<dbReference type="GO" id="GO:0046872">
    <property type="term" value="F:metal ion binding"/>
    <property type="evidence" value="ECO:0007669"/>
    <property type="project" value="UniProtKB-KW"/>
</dbReference>
<feature type="domain" description="Aminoglycoside phosphotransferase" evidence="10">
    <location>
        <begin position="53"/>
        <end position="234"/>
    </location>
</feature>
<dbReference type="AlphaFoldDB" id="E0RY10"/>
<evidence type="ECO:0000313" key="12">
    <source>
        <dbReference type="Proteomes" id="UP000001299"/>
    </source>
</evidence>